<dbReference type="InterPro" id="IPR001242">
    <property type="entry name" value="Condensation_dom"/>
</dbReference>
<dbReference type="Gene3D" id="3.30.559.10">
    <property type="entry name" value="Chloramphenicol acetyltransferase-like domain"/>
    <property type="match status" value="1"/>
</dbReference>
<dbReference type="InterPro" id="IPR010071">
    <property type="entry name" value="AA_adenyl_dom"/>
</dbReference>
<dbReference type="SUPFAM" id="SSF56801">
    <property type="entry name" value="Acetyl-CoA synthetase-like"/>
    <property type="match status" value="2"/>
</dbReference>
<dbReference type="NCBIfam" id="TIGR01746">
    <property type="entry name" value="Thioester-redct"/>
    <property type="match status" value="1"/>
</dbReference>
<dbReference type="Gene3D" id="3.40.50.720">
    <property type="entry name" value="NAD(P)-binding Rossmann-like Domain"/>
    <property type="match status" value="1"/>
</dbReference>
<dbReference type="PROSITE" id="PS50075">
    <property type="entry name" value="CARRIER"/>
    <property type="match status" value="2"/>
</dbReference>
<feature type="domain" description="Carrier" evidence="5">
    <location>
        <begin position="651"/>
        <end position="726"/>
    </location>
</feature>
<dbReference type="CDD" id="cd17651">
    <property type="entry name" value="A_NRPS_VisG_like"/>
    <property type="match status" value="1"/>
</dbReference>
<gene>
    <name evidence="6" type="primary">lgrD_5</name>
    <name evidence="6" type="ORF">E5S67_04873</name>
</gene>
<dbReference type="Pfam" id="PF07238">
    <property type="entry name" value="PilZ"/>
    <property type="match status" value="1"/>
</dbReference>
<dbReference type="Pfam" id="PF00668">
    <property type="entry name" value="Condensation"/>
    <property type="match status" value="1"/>
</dbReference>
<evidence type="ECO:0000313" key="7">
    <source>
        <dbReference type="Proteomes" id="UP000702425"/>
    </source>
</evidence>
<dbReference type="Pfam" id="PF00501">
    <property type="entry name" value="AMP-binding"/>
    <property type="match status" value="2"/>
</dbReference>
<dbReference type="InterPro" id="IPR036736">
    <property type="entry name" value="ACP-like_sf"/>
</dbReference>
<dbReference type="InterPro" id="IPR000873">
    <property type="entry name" value="AMP-dep_synth/lig_dom"/>
</dbReference>
<dbReference type="Gene3D" id="3.30.300.30">
    <property type="match status" value="2"/>
</dbReference>
<dbReference type="Gene3D" id="1.10.1200.10">
    <property type="entry name" value="ACP-like"/>
    <property type="match status" value="2"/>
</dbReference>
<accession>A0ABX2D390</accession>
<dbReference type="Pfam" id="PF13193">
    <property type="entry name" value="AMP-binding_C"/>
    <property type="match status" value="1"/>
</dbReference>
<dbReference type="InterPro" id="IPR023213">
    <property type="entry name" value="CAT-like_dom_sf"/>
</dbReference>
<dbReference type="InterPro" id="IPR020806">
    <property type="entry name" value="PKS_PP-bd"/>
</dbReference>
<keyword evidence="2" id="KW-0596">Phosphopantetheine</keyword>
<dbReference type="Pfam" id="PF00550">
    <property type="entry name" value="PP-binding"/>
    <property type="match status" value="2"/>
</dbReference>
<dbReference type="InterPro" id="IPR006162">
    <property type="entry name" value="Ppantetheine_attach_site"/>
</dbReference>
<reference evidence="6 7" key="1">
    <citation type="journal article" date="2020" name="Sci. Rep.">
        <title>A novel cyanobacterial geosmin producer, revising GeoA distribution and dispersion patterns in Bacteria.</title>
        <authorList>
            <person name="Churro C."/>
            <person name="Semedo-Aguiar A.P."/>
            <person name="Silva A.D."/>
            <person name="Pereira-Leal J.B."/>
            <person name="Leite R.B."/>
        </authorList>
    </citation>
    <scope>NUCLEOTIDE SEQUENCE [LARGE SCALE GENOMIC DNA]</scope>
    <source>
        <strain evidence="6 7">IPMA8</strain>
    </source>
</reference>
<sequence>MFDRLKGGVIHHIFESQVECTPDAVAVVFEGQQLTYRDLNYRANQLARYLQNCGVKPEVLVGICLERSLQIVVAILAILKAGGAYVPLDPTYPQERLAFMLEDSQVLLLLTQASLVESIPKHQSRVICLDTDWETISCESEENPDTEVNTENLAYVLYTSGSTGKPKGVCCNHLGVINLLADFDRRQPLSVGDACSLWTSLSFDVSVYEIFSALLTGGALHIVPEHIRADAKIFIEWLYFERICSAYIPHFMLNVFFDRVQKAPNKSCLKRLLVGVEPIYEQLLASISKKNPGLQIINGYGPTEATICATLYSVDRETTNKRNTPIGKPVQNTEVYLLNEQIQPVSPGETAEIYIGGIGLARGYLNRPNLTAEKFIVNPFSNEPGSRLYKTGDLARYLPDGNIEFVGRIDHQVKIRGFRIELAEIEASLRQHPDVREAVAIAREDVPGDKRLVAYIVSNLIPERIPYQSPCLVGFDGNRTIEVTTEDISIGGISLVGMTEILERGSSVRLHLQLPENSQFLWVEGKVVWQEEQQTGIQFELTPTQQIIIQQSLDYLLEKQKLLKVLQRSVTRTLRNFLKQKLPEYMVPSNFVVLKELPLTPNGKLDRQALPSPRPITNELSNSNIETVTDIVYKSDVLEQEPELELMPFVPPRTPVEEVLGRIWAEILGLDRVGIHDNFWECGGHSLLAAQVISRIRNTLEIELSLRSLFEAPTIAELAQQIETELQTNSRLPLSPIKVIDRDQNLPLSFGEQQMWLLAQVEPGNPFYNEHFTIYLPSSIDRLALEQSFNQIIDRHEILRTNFSVFDGQPIRIVQPSCYLPLPLINFQEIASESDRETEALRFVKEKARQPFNLTSDLLLRATLIQISETDYRLYITVHHIILDAVSLYSVLFPELVTLYEAICDCQPSSLPQLTVQYADFAYWQRQQLQVELLKPQLAYWKQQLADLPPLNLPTDRPRPPVQRFRGAMQTLALSKSLTEALKALSRQENVTLFMTLMAVFKILLYRYSGQEDIPVATVTGGRNRPEIEGLIGYFLNTLILRTDLSGFPSFRQLLSREREVALGAYVNQELPFEKVVEELQPERKLGQNPLFQVLFILEPPIATLDSKDWQVNQMDIHIGTSKCDLFLQLEETPQGIVGRFEYDTDLFDATTISQMVGHFLTLLESIVANPEQSISKLSLLTIGEQKQLINWNATEAHYSQNKCIHQLFEDRVEQNPHAVAVIFEGQQLTYQELNQRANQLAHHLRSLGVVPDTVVGICVERSLEMAIGLLGILKAGAAYLPLDPAYPQERIAYMLENAGVPVVLTQASLLPPLLEYGIPAICLDRGWKSIAQRPQDNPTTAVLPDHLAYVIYTSGSTGKPKGVAMSHSPLVNLIDWQLQNFAFPATKTLQFAPISFDVSFQECFTSWFSGGTLVLISDMIRKDAVALLQLLQDEAIERLFLPFIALQHLAEVAEEQGTVPNSLQEIITAGEQLQISRAIVNWFSQLKDCTLHNQYGPSESHVVTAFTLTGSPENWPKLPSIGRPIANAKIHILDSQLQPVPIGIPGELYIGGVSLANGYINRPDLTSQRFIENPFLNSDELLVLSSELKENSKLKTQNSKLYKTGDLARYLPDGNIEYMGRIDDQVKIRGFRIELGEIETALAQHQNIAEAVVIVREDIPGDKRLVAYVVASKELAPSANELRHFLQEKLPEYMIPNAFLFLETLPLTPSGKVNRRILPAPEGNREELETAFIAPRTPVEEKLAEIWKKILGIDRVGIYDRFFDLGGHSLKVTHLMFKVRDAFQVEVSLRQFLEVPTIAGTADAIALASQTDSTTTSAKEKSIDLNAEAILDPSISPENINFEWDKEPSHILLTGATGFLGTHLLNDLLKKTQANIYCLVRASNLEQGIEKIQKSLERYLLYNQPISNRIIPVLGDLSQPFLGLTSHEFRTLASKLDVIYHNGASTNLVYPYSALKAVNVLSTQEVLRLACIIKVKPVHFVSTIGVFSSDTYEQNTVVREQDELPDSESLCEGYDQSKWVAEKLVMTAYSRGLPVYIYRPGFISGDSQTGICNTADLLRRMLKGCIQMGKTPDLDIMVDMTPVDYVSQAIVHLSKQKELVGKAFHLVNPHPIPWNQLFDFIRSLGYSLERIPYKQWNFELLKSVENSTENALHPLISLFADEAVSLQTVRSISICFDSQKAIDGLVGSCISCPPIDERLLNTYLSYLLKFRLTAPYTNSLNADYR</sequence>
<dbReference type="NCBIfam" id="TIGR01733">
    <property type="entry name" value="AA-adenyl-dom"/>
    <property type="match status" value="2"/>
</dbReference>
<keyword evidence="4" id="KW-0436">Ligase</keyword>
<dbReference type="InterPro" id="IPR036291">
    <property type="entry name" value="NAD(P)-bd_dom_sf"/>
</dbReference>
<dbReference type="SUPFAM" id="SSF47336">
    <property type="entry name" value="ACP-like"/>
    <property type="match status" value="2"/>
</dbReference>
<evidence type="ECO:0000259" key="5">
    <source>
        <dbReference type="PROSITE" id="PS50075"/>
    </source>
</evidence>
<dbReference type="PROSITE" id="PS00455">
    <property type="entry name" value="AMP_BINDING"/>
    <property type="match status" value="2"/>
</dbReference>
<name>A0ABX2D390_9CYAN</name>
<dbReference type="InterPro" id="IPR045851">
    <property type="entry name" value="AMP-bd_C_sf"/>
</dbReference>
<dbReference type="Gene3D" id="2.30.38.10">
    <property type="entry name" value="Luciferase, Domain 3"/>
    <property type="match status" value="2"/>
</dbReference>
<dbReference type="CDD" id="cd19531">
    <property type="entry name" value="LCL_NRPS-like"/>
    <property type="match status" value="1"/>
</dbReference>
<feature type="domain" description="Carrier" evidence="5">
    <location>
        <begin position="1735"/>
        <end position="1810"/>
    </location>
</feature>
<evidence type="ECO:0000256" key="3">
    <source>
        <dbReference type="ARBA" id="ARBA00022553"/>
    </source>
</evidence>
<evidence type="ECO:0000256" key="1">
    <source>
        <dbReference type="ARBA" id="ARBA00001957"/>
    </source>
</evidence>
<dbReference type="CDD" id="cd05930">
    <property type="entry name" value="A_NRPS"/>
    <property type="match status" value="1"/>
</dbReference>
<dbReference type="EMBL" id="SRRZ01000113">
    <property type="protein sequence ID" value="NQE37105.1"/>
    <property type="molecule type" value="Genomic_DNA"/>
</dbReference>
<dbReference type="PANTHER" id="PTHR44845">
    <property type="entry name" value="CARRIER DOMAIN-CONTAINING PROTEIN"/>
    <property type="match status" value="1"/>
</dbReference>
<dbReference type="Gene3D" id="3.30.559.30">
    <property type="entry name" value="Nonribosomal peptide synthetase, condensation domain"/>
    <property type="match status" value="1"/>
</dbReference>
<evidence type="ECO:0000313" key="6">
    <source>
        <dbReference type="EMBL" id="NQE37105.1"/>
    </source>
</evidence>
<protein>
    <submittedName>
        <fullName evidence="6">Linear gramicidin synthase subunit D</fullName>
    </submittedName>
</protein>
<organism evidence="6 7">
    <name type="scientific">Microcoleus asticus IPMA8</name>
    <dbReference type="NCBI Taxonomy" id="2563858"/>
    <lineage>
        <taxon>Bacteria</taxon>
        <taxon>Bacillati</taxon>
        <taxon>Cyanobacteriota</taxon>
        <taxon>Cyanophyceae</taxon>
        <taxon>Oscillatoriophycideae</taxon>
        <taxon>Oscillatoriales</taxon>
        <taxon>Microcoleaceae</taxon>
        <taxon>Microcoleus</taxon>
        <taxon>Microcoleus asticus</taxon>
    </lineage>
</organism>
<dbReference type="SUPFAM" id="SSF52777">
    <property type="entry name" value="CoA-dependent acyltransferases"/>
    <property type="match status" value="2"/>
</dbReference>
<dbReference type="CDD" id="cd05235">
    <property type="entry name" value="SDR_e1"/>
    <property type="match status" value="1"/>
</dbReference>
<dbReference type="Proteomes" id="UP000702425">
    <property type="component" value="Unassembled WGS sequence"/>
</dbReference>
<dbReference type="InterPro" id="IPR013120">
    <property type="entry name" value="FAR_NAD-bd"/>
</dbReference>
<dbReference type="Pfam" id="PF07993">
    <property type="entry name" value="NAD_binding_4"/>
    <property type="match status" value="1"/>
</dbReference>
<dbReference type="SMART" id="SM00823">
    <property type="entry name" value="PKS_PP"/>
    <property type="match status" value="2"/>
</dbReference>
<evidence type="ECO:0000256" key="2">
    <source>
        <dbReference type="ARBA" id="ARBA00022450"/>
    </source>
</evidence>
<dbReference type="InterPro" id="IPR025110">
    <property type="entry name" value="AMP-bd_C"/>
</dbReference>
<dbReference type="Gene3D" id="2.40.10.220">
    <property type="entry name" value="predicted glycosyltransferase like domains"/>
    <property type="match status" value="1"/>
</dbReference>
<dbReference type="PANTHER" id="PTHR44845:SF6">
    <property type="entry name" value="BETA-ALANINE-ACTIVATING ENZYME"/>
    <property type="match status" value="1"/>
</dbReference>
<dbReference type="InterPro" id="IPR009875">
    <property type="entry name" value="PilZ_domain"/>
</dbReference>
<dbReference type="SUPFAM" id="SSF141371">
    <property type="entry name" value="PilZ domain-like"/>
    <property type="match status" value="1"/>
</dbReference>
<keyword evidence="7" id="KW-1185">Reference proteome</keyword>
<dbReference type="InterPro" id="IPR010080">
    <property type="entry name" value="Thioester_reductase-like_dom"/>
</dbReference>
<comment type="caution">
    <text evidence="6">The sequence shown here is derived from an EMBL/GenBank/DDBJ whole genome shotgun (WGS) entry which is preliminary data.</text>
</comment>
<evidence type="ECO:0000256" key="4">
    <source>
        <dbReference type="ARBA" id="ARBA00022598"/>
    </source>
</evidence>
<dbReference type="PROSITE" id="PS00012">
    <property type="entry name" value="PHOSPHOPANTETHEINE"/>
    <property type="match status" value="1"/>
</dbReference>
<dbReference type="Gene3D" id="3.40.50.980">
    <property type="match status" value="4"/>
</dbReference>
<dbReference type="RefSeq" id="WP_172190937.1">
    <property type="nucleotide sequence ID" value="NZ_CAWPPK010000017.1"/>
</dbReference>
<dbReference type="NCBIfam" id="NF003417">
    <property type="entry name" value="PRK04813.1"/>
    <property type="match status" value="3"/>
</dbReference>
<comment type="cofactor">
    <cofactor evidence="1">
        <name>pantetheine 4'-phosphate</name>
        <dbReference type="ChEBI" id="CHEBI:47942"/>
    </cofactor>
</comment>
<dbReference type="InterPro" id="IPR020845">
    <property type="entry name" value="AMP-binding_CS"/>
</dbReference>
<proteinExistence type="predicted"/>
<keyword evidence="3" id="KW-0597">Phosphoprotein</keyword>
<dbReference type="InterPro" id="IPR009081">
    <property type="entry name" value="PP-bd_ACP"/>
</dbReference>
<dbReference type="SUPFAM" id="SSF51735">
    <property type="entry name" value="NAD(P)-binding Rossmann-fold domains"/>
    <property type="match status" value="1"/>
</dbReference>